<dbReference type="Proteomes" id="UP000537592">
    <property type="component" value="Unassembled WGS sequence"/>
</dbReference>
<proteinExistence type="predicted"/>
<keyword evidence="2" id="KW-1185">Reference proteome</keyword>
<organism evidence="1 2">
    <name type="scientific">Pseudochelatococcus contaminans</name>
    <dbReference type="NCBI Taxonomy" id="1538103"/>
    <lineage>
        <taxon>Bacteria</taxon>
        <taxon>Pseudomonadati</taxon>
        <taxon>Pseudomonadota</taxon>
        <taxon>Alphaproteobacteria</taxon>
        <taxon>Hyphomicrobiales</taxon>
        <taxon>Chelatococcaceae</taxon>
        <taxon>Pseudochelatococcus</taxon>
    </lineage>
</organism>
<gene>
    <name evidence="1" type="ORF">FHS81_001833</name>
</gene>
<evidence type="ECO:0000313" key="2">
    <source>
        <dbReference type="Proteomes" id="UP000537592"/>
    </source>
</evidence>
<dbReference type="AlphaFoldDB" id="A0A7W5Z4J8"/>
<accession>A0A7W5Z4J8</accession>
<dbReference type="EMBL" id="JACICC010000004">
    <property type="protein sequence ID" value="MBB3809745.1"/>
    <property type="molecule type" value="Genomic_DNA"/>
</dbReference>
<evidence type="ECO:0000313" key="1">
    <source>
        <dbReference type="EMBL" id="MBB3809745.1"/>
    </source>
</evidence>
<sequence length="57" mass="7069">MFWPQLVAAHATHQLFIAYEFDKYQFKFNENNINFMTYVCYVGYVDKFFWFLFATDF</sequence>
<name>A0A7W5Z4J8_9HYPH</name>
<reference evidence="1 2" key="1">
    <citation type="submission" date="2020-08" db="EMBL/GenBank/DDBJ databases">
        <title>Genomic Encyclopedia of Type Strains, Phase IV (KMG-IV): sequencing the most valuable type-strain genomes for metagenomic binning, comparative biology and taxonomic classification.</title>
        <authorList>
            <person name="Goeker M."/>
        </authorList>
    </citation>
    <scope>NUCLEOTIDE SEQUENCE [LARGE SCALE GENOMIC DNA]</scope>
    <source>
        <strain evidence="1 2">DSM 28760</strain>
    </source>
</reference>
<protein>
    <submittedName>
        <fullName evidence="1">Uncharacterized protein</fullName>
    </submittedName>
</protein>
<comment type="caution">
    <text evidence="1">The sequence shown here is derived from an EMBL/GenBank/DDBJ whole genome shotgun (WGS) entry which is preliminary data.</text>
</comment>